<dbReference type="EMBL" id="JACGCM010002885">
    <property type="protein sequence ID" value="KAF6134239.1"/>
    <property type="molecule type" value="Genomic_DNA"/>
</dbReference>
<protein>
    <submittedName>
        <fullName evidence="3">Uncharacterized protein</fullName>
    </submittedName>
</protein>
<name>A0A7J7KV39_9MAGN</name>
<organism evidence="3 4">
    <name type="scientific">Kingdonia uniflora</name>
    <dbReference type="NCBI Taxonomy" id="39325"/>
    <lineage>
        <taxon>Eukaryota</taxon>
        <taxon>Viridiplantae</taxon>
        <taxon>Streptophyta</taxon>
        <taxon>Embryophyta</taxon>
        <taxon>Tracheophyta</taxon>
        <taxon>Spermatophyta</taxon>
        <taxon>Magnoliopsida</taxon>
        <taxon>Ranunculales</taxon>
        <taxon>Circaeasteraceae</taxon>
        <taxon>Kingdonia</taxon>
    </lineage>
</organism>
<evidence type="ECO:0000313" key="4">
    <source>
        <dbReference type="Proteomes" id="UP000541444"/>
    </source>
</evidence>
<comment type="caution">
    <text evidence="3">The sequence shown here is derived from an EMBL/GenBank/DDBJ whole genome shotgun (WGS) entry which is preliminary data.</text>
</comment>
<feature type="coiled-coil region" evidence="1">
    <location>
        <begin position="86"/>
        <end position="113"/>
    </location>
</feature>
<evidence type="ECO:0000256" key="2">
    <source>
        <dbReference type="SAM" id="MobiDB-lite"/>
    </source>
</evidence>
<feature type="region of interest" description="Disordered" evidence="2">
    <location>
        <begin position="156"/>
        <end position="196"/>
    </location>
</feature>
<gene>
    <name evidence="3" type="ORF">GIB67_010038</name>
</gene>
<accession>A0A7J7KV39</accession>
<dbReference type="AlphaFoldDB" id="A0A7J7KV39"/>
<evidence type="ECO:0000256" key="1">
    <source>
        <dbReference type="SAM" id="Coils"/>
    </source>
</evidence>
<proteinExistence type="predicted"/>
<evidence type="ECO:0000313" key="3">
    <source>
        <dbReference type="EMBL" id="KAF6134239.1"/>
    </source>
</evidence>
<sequence length="299" mass="34298">MACHTKEDGTYPEEKKERMERMNKAIQKDHMLMDKDLDNDAVAIEYGADGNGHVRGYNGRLNNSNLRVSAPFRRVIKRERVKQAMLNEVQESLEVEANEHRQLKKKVAAFKSRECPREAHMHRPFENNASTSQKIADTIRAMQVLVRVQARARARASSGSIMETRRHSNKPSMSHPGPLTPEKYERTRYSNSTSHNRFSNLKGSAVKQNSCDNFDFGKAHLGWHYLECRMEKYRETLIRSTPTDDEKREKILEIDTGKPLFNSTGRRGLHSSYNALSLDRNSQSLTSIDSTSRDSTTNQ</sequence>
<dbReference type="Proteomes" id="UP000541444">
    <property type="component" value="Unassembled WGS sequence"/>
</dbReference>
<keyword evidence="1" id="KW-0175">Coiled coil</keyword>
<reference evidence="3 4" key="1">
    <citation type="journal article" date="2020" name="IScience">
        <title>Genome Sequencing of the Endangered Kingdonia uniflora (Circaeasteraceae, Ranunculales) Reveals Potential Mechanisms of Evolutionary Specialization.</title>
        <authorList>
            <person name="Sun Y."/>
            <person name="Deng T."/>
            <person name="Zhang A."/>
            <person name="Moore M.J."/>
            <person name="Landis J.B."/>
            <person name="Lin N."/>
            <person name="Zhang H."/>
            <person name="Zhang X."/>
            <person name="Huang J."/>
            <person name="Zhang X."/>
            <person name="Sun H."/>
            <person name="Wang H."/>
        </authorList>
    </citation>
    <scope>NUCLEOTIDE SEQUENCE [LARGE SCALE GENOMIC DNA]</scope>
    <source>
        <strain evidence="3">TB1705</strain>
        <tissue evidence="3">Leaf</tissue>
    </source>
</reference>
<keyword evidence="4" id="KW-1185">Reference proteome</keyword>
<dbReference type="OrthoDB" id="1686972at2759"/>